<dbReference type="SUPFAM" id="SSF47203">
    <property type="entry name" value="Acyl-CoA dehydrogenase C-terminal domain-like"/>
    <property type="match status" value="1"/>
</dbReference>
<reference evidence="5 6" key="1">
    <citation type="journal article" date="2021" name="Front. Microbiol.">
        <title>Bacterial Transformation of Aromatic Monomers in Softwood Black Liquor.</title>
        <authorList>
            <person name="Navas L.E."/>
            <person name="Dexter G."/>
            <person name="Liu J."/>
            <person name="Levy-Booth D."/>
            <person name="Cho M."/>
            <person name="Jang S.K."/>
            <person name="Mansfield S.D."/>
            <person name="Renneckar S."/>
            <person name="Mohn W.W."/>
            <person name="Eltis L.D."/>
        </authorList>
    </citation>
    <scope>NUCLEOTIDE SEQUENCE [LARGE SCALE GENOMIC DNA]</scope>
    <source>
        <strain evidence="5 6">GD02</strain>
    </source>
</reference>
<dbReference type="EMBL" id="CP083974">
    <property type="protein sequence ID" value="UZF46693.1"/>
    <property type="molecule type" value="Genomic_DNA"/>
</dbReference>
<dbReference type="SUPFAM" id="SSF56645">
    <property type="entry name" value="Acyl-CoA dehydrogenase NM domain-like"/>
    <property type="match status" value="1"/>
</dbReference>
<organism evidence="5 6">
    <name type="scientific">Rhodococcus rhodochrous</name>
    <dbReference type="NCBI Taxonomy" id="1829"/>
    <lineage>
        <taxon>Bacteria</taxon>
        <taxon>Bacillati</taxon>
        <taxon>Actinomycetota</taxon>
        <taxon>Actinomycetes</taxon>
        <taxon>Mycobacteriales</taxon>
        <taxon>Nocardiaceae</taxon>
        <taxon>Rhodococcus</taxon>
    </lineage>
</organism>
<dbReference type="Gene3D" id="2.40.110.10">
    <property type="entry name" value="Butyryl-CoA Dehydrogenase, subunit A, domain 2"/>
    <property type="match status" value="1"/>
</dbReference>
<protein>
    <submittedName>
        <fullName evidence="5">Acyl-CoA dehydrogenase</fullName>
    </submittedName>
</protein>
<dbReference type="InterPro" id="IPR037069">
    <property type="entry name" value="AcylCoA_DH/ox_N_sf"/>
</dbReference>
<dbReference type="GO" id="GO:0008470">
    <property type="term" value="F:3-methylbutanoyl-CoA dehydrogenase activity"/>
    <property type="evidence" value="ECO:0007669"/>
    <property type="project" value="TreeGrafter"/>
</dbReference>
<dbReference type="Pfam" id="PF02771">
    <property type="entry name" value="Acyl-CoA_dh_N"/>
    <property type="match status" value="1"/>
</dbReference>
<name>A0AA46WYF1_RHORH</name>
<dbReference type="GO" id="GO:0050660">
    <property type="term" value="F:flavin adenine dinucleotide binding"/>
    <property type="evidence" value="ECO:0007669"/>
    <property type="project" value="InterPro"/>
</dbReference>
<dbReference type="PANTHER" id="PTHR43884">
    <property type="entry name" value="ACYL-COA DEHYDROGENASE"/>
    <property type="match status" value="1"/>
</dbReference>
<proteinExistence type="predicted"/>
<dbReference type="Proteomes" id="UP001162740">
    <property type="component" value="Chromosome"/>
</dbReference>
<evidence type="ECO:0000256" key="2">
    <source>
        <dbReference type="SAM" id="MobiDB-lite"/>
    </source>
</evidence>
<dbReference type="Pfam" id="PF08028">
    <property type="entry name" value="Acyl-CoA_dh_2"/>
    <property type="match status" value="1"/>
</dbReference>
<feature type="domain" description="Acyl-CoA dehydrogenase/oxidase N-terminal" evidence="3">
    <location>
        <begin position="38"/>
        <end position="125"/>
    </location>
</feature>
<evidence type="ECO:0000313" key="6">
    <source>
        <dbReference type="Proteomes" id="UP001162740"/>
    </source>
</evidence>
<dbReference type="InterPro" id="IPR046373">
    <property type="entry name" value="Acyl-CoA_Oxase/DH_mid-dom_sf"/>
</dbReference>
<sequence length="410" mass="44268">MTTQSVDLRPGPADRLSPGSGRSRSEILSVIAADARRRRDEGGGEPPLAALELLREERIGAVRVPVELGGAGYSLRDLFDLIIDLAEADPDVPHILRVHFAFVEELFRVPTTEKKQRWLGEVLAGSLFGGANSELSSRAVGKYEFDTTLTPDGDGYRLNGTKFYSTGTVFSDYVRVTAGVPDGTVLSAVVPTRREGVEHLDDWDGIGQRHTGSGTTVFTDVRVAEDETFPFRLAGDTLRARQSFPQLVLHAVAAGILRSVATDAAELVRSRRRSFAFATVSEPRHDPQLLEIIGSLTATAFAAESIVRAAAEAQDEATAAARTTGIDPALEARASILAAKAKVAIEEPALRAASRLFDVGGASATRQSAHLDRHWRNLRTLFAHNPTAYKARVLGDLFVNDTPLPDTGFF</sequence>
<dbReference type="InterPro" id="IPR036250">
    <property type="entry name" value="AcylCo_DH-like_C"/>
</dbReference>
<evidence type="ECO:0000313" key="5">
    <source>
        <dbReference type="EMBL" id="UZF46693.1"/>
    </source>
</evidence>
<dbReference type="RefSeq" id="WP_229581889.1">
    <property type="nucleotide sequence ID" value="NZ_CP083974.1"/>
</dbReference>
<evidence type="ECO:0000259" key="3">
    <source>
        <dbReference type="Pfam" id="PF02771"/>
    </source>
</evidence>
<dbReference type="InterPro" id="IPR013107">
    <property type="entry name" value="Acyl-CoA_DH_C"/>
</dbReference>
<dbReference type="PIRSF" id="PIRSF016578">
    <property type="entry name" value="HsaA"/>
    <property type="match status" value="1"/>
</dbReference>
<accession>A0AA46WYF1</accession>
<dbReference type="Gene3D" id="1.20.140.10">
    <property type="entry name" value="Butyryl-CoA Dehydrogenase, subunit A, domain 3"/>
    <property type="match status" value="1"/>
</dbReference>
<keyword evidence="1" id="KW-0560">Oxidoreductase</keyword>
<evidence type="ECO:0000256" key="1">
    <source>
        <dbReference type="ARBA" id="ARBA00023002"/>
    </source>
</evidence>
<gene>
    <name evidence="5" type="ORF">KUM34_008510</name>
</gene>
<feature type="domain" description="Acyl-CoA dehydrogenase C-terminal" evidence="4">
    <location>
        <begin position="248"/>
        <end position="385"/>
    </location>
</feature>
<evidence type="ECO:0000259" key="4">
    <source>
        <dbReference type="Pfam" id="PF08028"/>
    </source>
</evidence>
<dbReference type="AlphaFoldDB" id="A0AA46WYF1"/>
<dbReference type="InterPro" id="IPR013786">
    <property type="entry name" value="AcylCoA_DH/ox_N"/>
</dbReference>
<dbReference type="InterPro" id="IPR009100">
    <property type="entry name" value="AcylCoA_DH/oxidase_NM_dom_sf"/>
</dbReference>
<dbReference type="Gene3D" id="1.10.540.10">
    <property type="entry name" value="Acyl-CoA dehydrogenase/oxidase, N-terminal domain"/>
    <property type="match status" value="1"/>
</dbReference>
<dbReference type="PANTHER" id="PTHR43884:SF12">
    <property type="entry name" value="ISOVALERYL-COA DEHYDROGENASE, MITOCHONDRIAL-RELATED"/>
    <property type="match status" value="1"/>
</dbReference>
<feature type="region of interest" description="Disordered" evidence="2">
    <location>
        <begin position="1"/>
        <end position="24"/>
    </location>
</feature>
<dbReference type="GO" id="GO:0006552">
    <property type="term" value="P:L-leucine catabolic process"/>
    <property type="evidence" value="ECO:0007669"/>
    <property type="project" value="TreeGrafter"/>
</dbReference>